<feature type="region of interest" description="Disordered" evidence="1">
    <location>
        <begin position="44"/>
        <end position="63"/>
    </location>
</feature>
<dbReference type="Pfam" id="PF05069">
    <property type="entry name" value="Phage_tail_S"/>
    <property type="match status" value="1"/>
</dbReference>
<comment type="caution">
    <text evidence="2">The sequence shown here is derived from an EMBL/GenBank/DDBJ whole genome shotgun (WGS) entry which is preliminary data.</text>
</comment>
<dbReference type="InterPro" id="IPR006522">
    <property type="entry name" value="Phage_virion_morphogenesis"/>
</dbReference>
<proteinExistence type="predicted"/>
<sequence>MAADPLDDLAGWAGPLLARLTPQRRRQLMAEISTTLRQSQAARIAAQRNPDGSAYEARKPRTIRRRKGAIRRGMFERLRTARFLKKSATADRATVAIDPRAARIARVHQYGLRDSVDWRRAGSPTVRYARRELLGLSDADVQAIEALLVGALGA</sequence>
<dbReference type="Proteomes" id="UP000255265">
    <property type="component" value="Unassembled WGS sequence"/>
</dbReference>
<name>A0A370F881_9BURK</name>
<dbReference type="AlphaFoldDB" id="A0A370F881"/>
<evidence type="ECO:0000256" key="1">
    <source>
        <dbReference type="SAM" id="MobiDB-lite"/>
    </source>
</evidence>
<organism evidence="2 3">
    <name type="scientific">Pseudacidovorax intermedius</name>
    <dbReference type="NCBI Taxonomy" id="433924"/>
    <lineage>
        <taxon>Bacteria</taxon>
        <taxon>Pseudomonadati</taxon>
        <taxon>Pseudomonadota</taxon>
        <taxon>Betaproteobacteria</taxon>
        <taxon>Burkholderiales</taxon>
        <taxon>Comamonadaceae</taxon>
        <taxon>Pseudacidovorax</taxon>
    </lineage>
</organism>
<dbReference type="RefSeq" id="WP_114804246.1">
    <property type="nucleotide sequence ID" value="NZ_QQAV01000010.1"/>
</dbReference>
<protein>
    <submittedName>
        <fullName evidence="2">Phage virion morphogenesis protein</fullName>
    </submittedName>
</protein>
<keyword evidence="3" id="KW-1185">Reference proteome</keyword>
<accession>A0A370F881</accession>
<gene>
    <name evidence="2" type="ORF">DFR41_110145</name>
</gene>
<evidence type="ECO:0000313" key="2">
    <source>
        <dbReference type="EMBL" id="RDI20737.1"/>
    </source>
</evidence>
<evidence type="ECO:0000313" key="3">
    <source>
        <dbReference type="Proteomes" id="UP000255265"/>
    </source>
</evidence>
<dbReference type="EMBL" id="QQAV01000010">
    <property type="protein sequence ID" value="RDI20737.1"/>
    <property type="molecule type" value="Genomic_DNA"/>
</dbReference>
<dbReference type="NCBIfam" id="TIGR01635">
    <property type="entry name" value="tail_comp_S"/>
    <property type="match status" value="1"/>
</dbReference>
<dbReference type="OrthoDB" id="6402405at2"/>
<reference evidence="2 3" key="1">
    <citation type="submission" date="2018-07" db="EMBL/GenBank/DDBJ databases">
        <title>Genomic Encyclopedia of Type Strains, Phase IV (KMG-IV): sequencing the most valuable type-strain genomes for metagenomic binning, comparative biology and taxonomic classification.</title>
        <authorList>
            <person name="Goeker M."/>
        </authorList>
    </citation>
    <scope>NUCLEOTIDE SEQUENCE [LARGE SCALE GENOMIC DNA]</scope>
    <source>
        <strain evidence="2 3">DSM 21352</strain>
    </source>
</reference>